<dbReference type="Proteomes" id="UP000008698">
    <property type="component" value="Unassembled WGS sequence"/>
</dbReference>
<proteinExistence type="predicted"/>
<protein>
    <submittedName>
        <fullName evidence="1">Uncharacterized protein</fullName>
    </submittedName>
</protein>
<reference evidence="2" key="1">
    <citation type="journal article" date="2011" name="PLoS Pathog.">
        <title>Comparative genomics yields insights into niche adaptation of plant vascular wilt pathogens.</title>
        <authorList>
            <person name="Klosterman S.J."/>
            <person name="Subbarao K.V."/>
            <person name="Kang S."/>
            <person name="Veronese P."/>
            <person name="Gold S.E."/>
            <person name="Thomma B.P.H.J."/>
            <person name="Chen Z."/>
            <person name="Henrissat B."/>
            <person name="Lee Y.-H."/>
            <person name="Park J."/>
            <person name="Garcia-Pedrajas M.D."/>
            <person name="Barbara D.J."/>
            <person name="Anchieta A."/>
            <person name="de Jonge R."/>
            <person name="Santhanam P."/>
            <person name="Maruthachalam K."/>
            <person name="Atallah Z."/>
            <person name="Amyotte S.G."/>
            <person name="Paz Z."/>
            <person name="Inderbitzin P."/>
            <person name="Hayes R.J."/>
            <person name="Heiman D.I."/>
            <person name="Young S."/>
            <person name="Zeng Q."/>
            <person name="Engels R."/>
            <person name="Galagan J."/>
            <person name="Cuomo C.A."/>
            <person name="Dobinson K.F."/>
            <person name="Ma L.-J."/>
        </authorList>
    </citation>
    <scope>NUCLEOTIDE SEQUENCE [LARGE SCALE GENOMIC DNA]</scope>
    <source>
        <strain evidence="2">VaMs.102 / ATCC MYA-4576 / FGSC 10136</strain>
    </source>
</reference>
<dbReference type="KEGG" id="val:VDBG_03912"/>
<dbReference type="RefSeq" id="XP_003005959.1">
    <property type="nucleotide sequence ID" value="XM_003005913.1"/>
</dbReference>
<evidence type="ECO:0000313" key="1">
    <source>
        <dbReference type="EMBL" id="EEY17803.1"/>
    </source>
</evidence>
<dbReference type="EMBL" id="DS985217">
    <property type="protein sequence ID" value="EEY17803.1"/>
    <property type="molecule type" value="Genomic_DNA"/>
</dbReference>
<name>C9SF17_VERA1</name>
<dbReference type="GeneID" id="9532006"/>
<gene>
    <name evidence="1" type="ORF">VDBG_03912</name>
</gene>
<dbReference type="AlphaFoldDB" id="C9SF17"/>
<dbReference type="HOGENOM" id="CLU_3299697_0_0_1"/>
<keyword evidence="2" id="KW-1185">Reference proteome</keyword>
<organism evidence="2">
    <name type="scientific">Verticillium alfalfae (strain VaMs.102 / ATCC MYA-4576 / FGSC 10136)</name>
    <name type="common">Verticillium wilt of alfalfa</name>
    <name type="synonym">Verticillium albo-atrum</name>
    <dbReference type="NCBI Taxonomy" id="526221"/>
    <lineage>
        <taxon>Eukaryota</taxon>
        <taxon>Fungi</taxon>
        <taxon>Dikarya</taxon>
        <taxon>Ascomycota</taxon>
        <taxon>Pezizomycotina</taxon>
        <taxon>Sordariomycetes</taxon>
        <taxon>Hypocreomycetidae</taxon>
        <taxon>Glomerellales</taxon>
        <taxon>Plectosphaerellaceae</taxon>
        <taxon>Verticillium</taxon>
    </lineage>
</organism>
<evidence type="ECO:0000313" key="2">
    <source>
        <dbReference type="Proteomes" id="UP000008698"/>
    </source>
</evidence>
<sequence length="40" mass="4726">MDFETARHNYSSQELEDEMRALEGSFDDRSSEVEVYSVHE</sequence>
<accession>C9SF17</accession>